<dbReference type="InterPro" id="IPR002048">
    <property type="entry name" value="EF_hand_dom"/>
</dbReference>
<dbReference type="PROSITE" id="PS50222">
    <property type="entry name" value="EF_HAND_2"/>
    <property type="match status" value="1"/>
</dbReference>
<keyword evidence="1" id="KW-0106">Calcium</keyword>
<accession>A0A5A7V4S6</accession>
<evidence type="ECO:0000259" key="3">
    <source>
        <dbReference type="PROSITE" id="PS50222"/>
    </source>
</evidence>
<dbReference type="Pfam" id="PF13405">
    <property type="entry name" value="EF-hand_6"/>
    <property type="match status" value="1"/>
</dbReference>
<evidence type="ECO:0000313" key="5">
    <source>
        <dbReference type="Proteomes" id="UP000321393"/>
    </source>
</evidence>
<evidence type="ECO:0000256" key="1">
    <source>
        <dbReference type="ARBA" id="ARBA00022837"/>
    </source>
</evidence>
<dbReference type="InterPro" id="IPR018247">
    <property type="entry name" value="EF_Hand_1_Ca_BS"/>
</dbReference>
<proteinExistence type="predicted"/>
<feature type="domain" description="EF-hand" evidence="3">
    <location>
        <begin position="10"/>
        <end position="45"/>
    </location>
</feature>
<dbReference type="CDD" id="cd00051">
    <property type="entry name" value="EFh"/>
    <property type="match status" value="1"/>
</dbReference>
<reference evidence="4 5" key="1">
    <citation type="submission" date="2019-08" db="EMBL/GenBank/DDBJ databases">
        <title>Draft genome sequences of two oriental melons (Cucumis melo L. var makuwa).</title>
        <authorList>
            <person name="Kwon S.-Y."/>
        </authorList>
    </citation>
    <scope>NUCLEOTIDE SEQUENCE [LARGE SCALE GENOMIC DNA]</scope>
    <source>
        <strain evidence="5">cv. SW 3</strain>
        <tissue evidence="4">Leaf</tissue>
    </source>
</reference>
<dbReference type="Gene3D" id="1.10.238.10">
    <property type="entry name" value="EF-hand"/>
    <property type="match status" value="1"/>
</dbReference>
<evidence type="ECO:0000256" key="2">
    <source>
        <dbReference type="SAM" id="MobiDB-lite"/>
    </source>
</evidence>
<organism evidence="4 5">
    <name type="scientific">Cucumis melo var. makuwa</name>
    <name type="common">Oriental melon</name>
    <dbReference type="NCBI Taxonomy" id="1194695"/>
    <lineage>
        <taxon>Eukaryota</taxon>
        <taxon>Viridiplantae</taxon>
        <taxon>Streptophyta</taxon>
        <taxon>Embryophyta</taxon>
        <taxon>Tracheophyta</taxon>
        <taxon>Spermatophyta</taxon>
        <taxon>Magnoliopsida</taxon>
        <taxon>eudicotyledons</taxon>
        <taxon>Gunneridae</taxon>
        <taxon>Pentapetalae</taxon>
        <taxon>rosids</taxon>
        <taxon>fabids</taxon>
        <taxon>Cucurbitales</taxon>
        <taxon>Cucurbitaceae</taxon>
        <taxon>Benincaseae</taxon>
        <taxon>Cucumis</taxon>
    </lineage>
</organism>
<sequence>MAMSRSQLKLTRDEVREILEEHDVDGDGNLTKQEVMQALNSMGALMSFQKAHYGVSHADKDGDGKVDLTREDELEKLVDYVMRFQTPRTPKVPKVPAQKPCHDGKSIV</sequence>
<name>A0A5A7V4S6_CUCMM</name>
<feature type="region of interest" description="Disordered" evidence="2">
    <location>
        <begin position="89"/>
        <end position="108"/>
    </location>
</feature>
<dbReference type="Proteomes" id="UP000321393">
    <property type="component" value="Unassembled WGS sequence"/>
</dbReference>
<evidence type="ECO:0000313" key="4">
    <source>
        <dbReference type="EMBL" id="KAA0060895.1"/>
    </source>
</evidence>
<dbReference type="OrthoDB" id="26525at2759"/>
<dbReference type="EMBL" id="SSTE01005103">
    <property type="protein sequence ID" value="KAA0060895.1"/>
    <property type="molecule type" value="Genomic_DNA"/>
</dbReference>
<dbReference type="SMART" id="SM00054">
    <property type="entry name" value="EFh"/>
    <property type="match status" value="1"/>
</dbReference>
<dbReference type="InterPro" id="IPR011992">
    <property type="entry name" value="EF-hand-dom_pair"/>
</dbReference>
<gene>
    <name evidence="4" type="ORF">E6C27_scaffold501G00280</name>
</gene>
<protein>
    <submittedName>
        <fullName evidence="4">Calcium-binding protein CML10</fullName>
    </submittedName>
</protein>
<dbReference type="SUPFAM" id="SSF47473">
    <property type="entry name" value="EF-hand"/>
    <property type="match status" value="1"/>
</dbReference>
<comment type="caution">
    <text evidence="4">The sequence shown here is derived from an EMBL/GenBank/DDBJ whole genome shotgun (WGS) entry which is preliminary data.</text>
</comment>
<dbReference type="AlphaFoldDB" id="A0A5A7V4S6"/>
<dbReference type="STRING" id="1194695.A0A5A7V4S6"/>
<dbReference type="PROSITE" id="PS00018">
    <property type="entry name" value="EF_HAND_1"/>
    <property type="match status" value="1"/>
</dbReference>
<dbReference type="GO" id="GO:0005509">
    <property type="term" value="F:calcium ion binding"/>
    <property type="evidence" value="ECO:0007669"/>
    <property type="project" value="InterPro"/>
</dbReference>